<proteinExistence type="predicted"/>
<accession>A0A3N4JYX8</accession>
<evidence type="ECO:0000313" key="1">
    <source>
        <dbReference type="EMBL" id="RPB02468.1"/>
    </source>
</evidence>
<dbReference type="EMBL" id="ML120368">
    <property type="protein sequence ID" value="RPB02468.1"/>
    <property type="molecule type" value="Genomic_DNA"/>
</dbReference>
<name>A0A3N4JYX8_9PEZI</name>
<protein>
    <submittedName>
        <fullName evidence="1">Uncharacterized protein</fullName>
    </submittedName>
</protein>
<organism evidence="1 2">
    <name type="scientific">Choiromyces venosus 120613-1</name>
    <dbReference type="NCBI Taxonomy" id="1336337"/>
    <lineage>
        <taxon>Eukaryota</taxon>
        <taxon>Fungi</taxon>
        <taxon>Dikarya</taxon>
        <taxon>Ascomycota</taxon>
        <taxon>Pezizomycotina</taxon>
        <taxon>Pezizomycetes</taxon>
        <taxon>Pezizales</taxon>
        <taxon>Tuberaceae</taxon>
        <taxon>Choiromyces</taxon>
    </lineage>
</organism>
<feature type="non-terminal residue" evidence="1">
    <location>
        <position position="1"/>
    </location>
</feature>
<keyword evidence="2" id="KW-1185">Reference proteome</keyword>
<evidence type="ECO:0000313" key="2">
    <source>
        <dbReference type="Proteomes" id="UP000276215"/>
    </source>
</evidence>
<feature type="non-terminal residue" evidence="1">
    <location>
        <position position="55"/>
    </location>
</feature>
<sequence>VAQRIYMTSLIASDSNYTQQPNITKQAQILPSLHRLSQTSQIIATVAKSSPTLTS</sequence>
<gene>
    <name evidence="1" type="ORF">L873DRAFT_1802444</name>
</gene>
<dbReference type="Proteomes" id="UP000276215">
    <property type="component" value="Unassembled WGS sequence"/>
</dbReference>
<reference evidence="1 2" key="1">
    <citation type="journal article" date="2018" name="Nat. Ecol. Evol.">
        <title>Pezizomycetes genomes reveal the molecular basis of ectomycorrhizal truffle lifestyle.</title>
        <authorList>
            <person name="Murat C."/>
            <person name="Payen T."/>
            <person name="Noel B."/>
            <person name="Kuo A."/>
            <person name="Morin E."/>
            <person name="Chen J."/>
            <person name="Kohler A."/>
            <person name="Krizsan K."/>
            <person name="Balestrini R."/>
            <person name="Da Silva C."/>
            <person name="Montanini B."/>
            <person name="Hainaut M."/>
            <person name="Levati E."/>
            <person name="Barry K.W."/>
            <person name="Belfiori B."/>
            <person name="Cichocki N."/>
            <person name="Clum A."/>
            <person name="Dockter R.B."/>
            <person name="Fauchery L."/>
            <person name="Guy J."/>
            <person name="Iotti M."/>
            <person name="Le Tacon F."/>
            <person name="Lindquist E.A."/>
            <person name="Lipzen A."/>
            <person name="Malagnac F."/>
            <person name="Mello A."/>
            <person name="Molinier V."/>
            <person name="Miyauchi S."/>
            <person name="Poulain J."/>
            <person name="Riccioni C."/>
            <person name="Rubini A."/>
            <person name="Sitrit Y."/>
            <person name="Splivallo R."/>
            <person name="Traeger S."/>
            <person name="Wang M."/>
            <person name="Zifcakova L."/>
            <person name="Wipf D."/>
            <person name="Zambonelli A."/>
            <person name="Paolocci F."/>
            <person name="Nowrousian M."/>
            <person name="Ottonello S."/>
            <person name="Baldrian P."/>
            <person name="Spatafora J.W."/>
            <person name="Henrissat B."/>
            <person name="Nagy L.G."/>
            <person name="Aury J.M."/>
            <person name="Wincker P."/>
            <person name="Grigoriev I.V."/>
            <person name="Bonfante P."/>
            <person name="Martin F.M."/>
        </authorList>
    </citation>
    <scope>NUCLEOTIDE SEQUENCE [LARGE SCALE GENOMIC DNA]</scope>
    <source>
        <strain evidence="1 2">120613-1</strain>
    </source>
</reference>
<dbReference type="AlphaFoldDB" id="A0A3N4JYX8"/>